<feature type="transmembrane region" description="Helical" evidence="1">
    <location>
        <begin position="33"/>
        <end position="58"/>
    </location>
</feature>
<comment type="caution">
    <text evidence="2">The sequence shown here is derived from an EMBL/GenBank/DDBJ whole genome shotgun (WGS) entry which is preliminary data.</text>
</comment>
<dbReference type="PANTHER" id="PTHR34821">
    <property type="entry name" value="INNER MEMBRANE PROTEIN YDCZ"/>
    <property type="match status" value="1"/>
</dbReference>
<dbReference type="Proteomes" id="UP000321569">
    <property type="component" value="Unassembled WGS sequence"/>
</dbReference>
<dbReference type="OrthoDB" id="7864805at2"/>
<dbReference type="STRING" id="1423795.FD12_GL001357"/>
<dbReference type="EMBL" id="BKAM01000045">
    <property type="protein sequence ID" value="GEP73021.1"/>
    <property type="molecule type" value="Genomic_DNA"/>
</dbReference>
<dbReference type="PANTHER" id="PTHR34821:SF2">
    <property type="entry name" value="INNER MEMBRANE PROTEIN YDCZ"/>
    <property type="match status" value="1"/>
</dbReference>
<feature type="transmembrane region" description="Helical" evidence="1">
    <location>
        <begin position="266"/>
        <end position="288"/>
    </location>
</feature>
<organism evidence="2 3">
    <name type="scientific">Lentilactobacillus rapi</name>
    <dbReference type="NCBI Taxonomy" id="481723"/>
    <lineage>
        <taxon>Bacteria</taxon>
        <taxon>Bacillati</taxon>
        <taxon>Bacillota</taxon>
        <taxon>Bacilli</taxon>
        <taxon>Lactobacillales</taxon>
        <taxon>Lactobacillaceae</taxon>
        <taxon>Lentilactobacillus</taxon>
    </lineage>
</organism>
<feature type="transmembrane region" description="Helical" evidence="1">
    <location>
        <begin position="240"/>
        <end position="259"/>
    </location>
</feature>
<evidence type="ECO:0000313" key="2">
    <source>
        <dbReference type="EMBL" id="GEP73021.1"/>
    </source>
</evidence>
<keyword evidence="1" id="KW-1133">Transmembrane helix</keyword>
<sequence>MLIFMLISLIAGFLLANQSPVNADLSRLVRSPLTAGTISFIVGTLYLAILALSTSGRLFPSFVFIQSQPLWIWLGGLLGAIYLTSNILLFSKIGAIQTTILPIVGQIVMGSVIDLFGWFGAEEVAMTSLRFTGIIILVIGVTVAVVLPSLRNRDVRQFDSAVAKQNHPAVVIGWQVWGIIVGVLAAMQQAINGHLGTRLHSTTQAAFISFFIGTILIAIVAGLVDKRIPTANELKATKPWNWLGGLLGGTFLLVTVIAVPRIGTGLTIMMGLIGQIIGSILIQQFGWWRSPKQQMVPAQALGMVLMIVGVGLIKIA</sequence>
<dbReference type="Pfam" id="PF04657">
    <property type="entry name" value="DMT_YdcZ"/>
    <property type="match status" value="2"/>
</dbReference>
<feature type="transmembrane region" description="Helical" evidence="1">
    <location>
        <begin position="131"/>
        <end position="150"/>
    </location>
</feature>
<dbReference type="AlphaFoldDB" id="A0A512PPB5"/>
<dbReference type="RefSeq" id="WP_056983428.1">
    <property type="nucleotide sequence ID" value="NZ_BKAM01000045.1"/>
</dbReference>
<evidence type="ECO:0000256" key="1">
    <source>
        <dbReference type="SAM" id="Phobius"/>
    </source>
</evidence>
<proteinExistence type="predicted"/>
<feature type="transmembrane region" description="Helical" evidence="1">
    <location>
        <begin position="170"/>
        <end position="191"/>
    </location>
</feature>
<keyword evidence="1" id="KW-0472">Membrane</keyword>
<gene>
    <name evidence="2" type="primary">ysbC</name>
    <name evidence="2" type="ORF">LRA02_18890</name>
</gene>
<dbReference type="InterPro" id="IPR006750">
    <property type="entry name" value="YdcZ"/>
</dbReference>
<feature type="transmembrane region" description="Helical" evidence="1">
    <location>
        <begin position="294"/>
        <end position="313"/>
    </location>
</feature>
<feature type="transmembrane region" description="Helical" evidence="1">
    <location>
        <begin position="203"/>
        <end position="224"/>
    </location>
</feature>
<accession>A0A512PPB5</accession>
<feature type="transmembrane region" description="Helical" evidence="1">
    <location>
        <begin position="70"/>
        <end position="90"/>
    </location>
</feature>
<keyword evidence="1" id="KW-0812">Transmembrane</keyword>
<reference evidence="2 3" key="1">
    <citation type="submission" date="2019-07" db="EMBL/GenBank/DDBJ databases">
        <title>Whole genome shotgun sequence of Lactobacillus rapi NBRC 109618.</title>
        <authorList>
            <person name="Hosoyama A."/>
            <person name="Uohara A."/>
            <person name="Ohji S."/>
            <person name="Ichikawa N."/>
        </authorList>
    </citation>
    <scope>NUCLEOTIDE SEQUENCE [LARGE SCALE GENOMIC DNA]</scope>
    <source>
        <strain evidence="2 3">NBRC 109618</strain>
    </source>
</reference>
<evidence type="ECO:0000313" key="3">
    <source>
        <dbReference type="Proteomes" id="UP000321569"/>
    </source>
</evidence>
<name>A0A512PPB5_9LACO</name>
<dbReference type="GO" id="GO:0005886">
    <property type="term" value="C:plasma membrane"/>
    <property type="evidence" value="ECO:0007669"/>
    <property type="project" value="TreeGrafter"/>
</dbReference>
<feature type="transmembrane region" description="Helical" evidence="1">
    <location>
        <begin position="96"/>
        <end position="119"/>
    </location>
</feature>
<protein>
    <submittedName>
        <fullName evidence="2">Membrane protein</fullName>
    </submittedName>
</protein>